<dbReference type="InterPro" id="IPR027463">
    <property type="entry name" value="AcrB_DN_DC_subdom"/>
</dbReference>
<dbReference type="EMBL" id="LR792683">
    <property type="protein sequence ID" value="CAB3396185.1"/>
    <property type="molecule type" value="Genomic_DNA"/>
</dbReference>
<keyword evidence="1" id="KW-0812">Transmembrane</keyword>
<evidence type="ECO:0000313" key="2">
    <source>
        <dbReference type="EMBL" id="CAB3396185.1"/>
    </source>
</evidence>
<feature type="transmembrane region" description="Helical" evidence="1">
    <location>
        <begin position="478"/>
        <end position="497"/>
    </location>
</feature>
<feature type="transmembrane region" description="Helical" evidence="1">
    <location>
        <begin position="12"/>
        <end position="32"/>
    </location>
</feature>
<dbReference type="Gene3D" id="3.30.2090.10">
    <property type="entry name" value="Multidrug efflux transporter AcrB TolC docking domain, DN and DC subdomains"/>
    <property type="match status" value="2"/>
</dbReference>
<dbReference type="SUPFAM" id="SSF82714">
    <property type="entry name" value="Multidrug efflux transporter AcrB TolC docking domain, DN and DC subdomains"/>
    <property type="match status" value="2"/>
</dbReference>
<sequence length="1059" mass="112589">MKIADFSIERPVTISMIMIALILVGVIALPLLRVDLYPSMNIPVAVVTASWSGASPEEMERQVTEPLEAAMASVPGVNQISSTSNQGGSVVRVQFDYGVNLDQAMLTMRDRVARVQRQLPDGVDTPQVMKLDPNNTPILTVAMSGPLDPVELKRLADDVVQTRLSRADGVASVSVSGGRQRQIQVVLDPIKMQAYGLSLNQVIQALQSDNTSADAGVVDQGNRQIVVHVTGDFQSPQDIGNVPIHLGGGGTGGAAGGGTGSGAPAPAVLYLKDIADIQDTFAEVTQSARLNGQQSVSIDVYKVSDGNTVQVSDNVRQELQNLQKVLPPSIKLTVISDQATFIKQAIDTVVNHTLTGALFAIVVLYLFLRRVRTTLIIGVVIPISVISTFSLMYFSNQTINIVTLGGLALGLGSLVDFAVVVLESIFRHRSEGAGPKEAAKVGTAEVGTAVMASALSQIAVFLPIAFTQGLAQQLFGPLALTVSFSHLAALFGSLTLVPMLASRWMPKTDEEKELREAARWNPVAAFGRGLAAIGRGYGRLLRWALGHRKTVIAVTVVMFAASVGLVPFIGFELTPAVDQGQFQVSIQMPSGTNFDATNQVAARVEQVLRQIPEVDTVFTSVGGGGGAFAGAAGTGRASIQVQLKPLSERKRSTDVVAEEVRGRLPVIPGVRINVSTGQQGMRVGSGGSAVQVQISGSDIQVLQQLSNQVEQAMGSVPGLRNIQSSLDRQVPQFQILVDRQRAAQYGLSVGSIVSTLRTATAGSTATQYHSADASIDVVVKYPDDFTRQYENLSRLTIPTSSGAQIPLGDVASIKTGVGPATITRLNQNRTVTVSAELFNVPLGNAQQAVTAKLQELPLPDGYTVQLGGQANDLNDSFRSLGLAMPLAIVFVYMVMASQFESLFSPFIIMFSLPPTFIGAALGLVVTHRALSIDALTGMIMVIGIVVNNAIVLVDYINQLRKRGLARNDAIEQAGPIRLRPILMTTATTVLAMLPLVIGYGEGAEAQAPMATVVAFGLTVSTLVTLVLVPVVYTLFDDFGHWIRRRLGRVFGRRSREAEA</sequence>
<proteinExistence type="predicted"/>
<dbReference type="PRINTS" id="PR00702">
    <property type="entry name" value="ACRIFLAVINRP"/>
</dbReference>
<protein>
    <submittedName>
        <fullName evidence="2">Multidrug ABC transporter</fullName>
    </submittedName>
</protein>
<feature type="transmembrane region" description="Helical" evidence="1">
    <location>
        <begin position="1012"/>
        <end position="1035"/>
    </location>
</feature>
<dbReference type="PANTHER" id="PTHR32063:SF0">
    <property type="entry name" value="SWARMING MOTILITY PROTEIN SWRC"/>
    <property type="match status" value="1"/>
</dbReference>
<organism evidence="2 3">
    <name type="scientific">Kyrpidia spormannii</name>
    <dbReference type="NCBI Taxonomy" id="2055160"/>
    <lineage>
        <taxon>Bacteria</taxon>
        <taxon>Bacillati</taxon>
        <taxon>Bacillota</taxon>
        <taxon>Bacilli</taxon>
        <taxon>Bacillales</taxon>
        <taxon>Alicyclobacillaceae</taxon>
        <taxon>Kyrpidia</taxon>
    </lineage>
</organism>
<accession>A0A6F9EIL3</accession>
<gene>
    <name evidence="2" type="ORF">COOX1_3431</name>
</gene>
<feature type="transmembrane region" description="Helical" evidence="1">
    <location>
        <begin position="375"/>
        <end position="395"/>
    </location>
</feature>
<feature type="transmembrane region" description="Helical" evidence="1">
    <location>
        <begin position="978"/>
        <end position="1000"/>
    </location>
</feature>
<feature type="transmembrane region" description="Helical" evidence="1">
    <location>
        <begin position="902"/>
        <end position="925"/>
    </location>
</feature>
<feature type="transmembrane region" description="Helical" evidence="1">
    <location>
        <begin position="349"/>
        <end position="368"/>
    </location>
</feature>
<keyword evidence="1" id="KW-1133">Transmembrane helix</keyword>
<feature type="transmembrane region" description="Helical" evidence="1">
    <location>
        <begin position="551"/>
        <end position="571"/>
    </location>
</feature>
<evidence type="ECO:0000256" key="1">
    <source>
        <dbReference type="SAM" id="Phobius"/>
    </source>
</evidence>
<dbReference type="Pfam" id="PF00873">
    <property type="entry name" value="ACR_tran"/>
    <property type="match status" value="1"/>
</dbReference>
<dbReference type="Gene3D" id="3.30.70.1430">
    <property type="entry name" value="Multidrug efflux transporter AcrB pore domain"/>
    <property type="match status" value="2"/>
</dbReference>
<reference evidence="2 3" key="1">
    <citation type="submission" date="2020-04" db="EMBL/GenBank/DDBJ databases">
        <authorList>
            <person name="Hogendoorn C."/>
        </authorList>
    </citation>
    <scope>NUCLEOTIDE SEQUENCE [LARGE SCALE GENOMIC DNA]</scope>
    <source>
        <strain evidence="2">COOX1</strain>
    </source>
</reference>
<feature type="transmembrane region" description="Helical" evidence="1">
    <location>
        <begin position="877"/>
        <end position="895"/>
    </location>
</feature>
<feature type="transmembrane region" description="Helical" evidence="1">
    <location>
        <begin position="446"/>
        <end position="466"/>
    </location>
</feature>
<dbReference type="Proteomes" id="UP000502196">
    <property type="component" value="Chromosome"/>
</dbReference>
<keyword evidence="1" id="KW-0472">Membrane</keyword>
<dbReference type="RefSeq" id="WP_170086622.1">
    <property type="nucleotide sequence ID" value="NZ_CP047972.1"/>
</dbReference>
<feature type="transmembrane region" description="Helical" evidence="1">
    <location>
        <begin position="401"/>
        <end position="426"/>
    </location>
</feature>
<dbReference type="Gene3D" id="3.30.70.1320">
    <property type="entry name" value="Multidrug efflux transporter AcrB pore domain like"/>
    <property type="match status" value="1"/>
</dbReference>
<evidence type="ECO:0000313" key="3">
    <source>
        <dbReference type="Proteomes" id="UP000502196"/>
    </source>
</evidence>
<dbReference type="SUPFAM" id="SSF82693">
    <property type="entry name" value="Multidrug efflux transporter AcrB pore domain, PN1, PN2, PC1 and PC2 subdomains"/>
    <property type="match status" value="3"/>
</dbReference>
<name>A0A6F9EIL3_9BACL</name>
<dbReference type="GO" id="GO:0042910">
    <property type="term" value="F:xenobiotic transmembrane transporter activity"/>
    <property type="evidence" value="ECO:0007669"/>
    <property type="project" value="TreeGrafter"/>
</dbReference>
<dbReference type="AlphaFoldDB" id="A0A6F9EIL3"/>
<dbReference type="PANTHER" id="PTHR32063">
    <property type="match status" value="1"/>
</dbReference>
<dbReference type="InterPro" id="IPR001036">
    <property type="entry name" value="Acrflvin-R"/>
</dbReference>
<dbReference type="Gene3D" id="3.30.70.1440">
    <property type="entry name" value="Multidrug efflux transporter AcrB pore domain"/>
    <property type="match status" value="1"/>
</dbReference>
<feature type="transmembrane region" description="Helical" evidence="1">
    <location>
        <begin position="937"/>
        <end position="957"/>
    </location>
</feature>
<dbReference type="Gene3D" id="1.20.1640.10">
    <property type="entry name" value="Multidrug efflux transporter AcrB transmembrane domain"/>
    <property type="match status" value="2"/>
</dbReference>
<dbReference type="GO" id="GO:0005886">
    <property type="term" value="C:plasma membrane"/>
    <property type="evidence" value="ECO:0007669"/>
    <property type="project" value="TreeGrafter"/>
</dbReference>
<dbReference type="SUPFAM" id="SSF82866">
    <property type="entry name" value="Multidrug efflux transporter AcrB transmembrane domain"/>
    <property type="match status" value="2"/>
</dbReference>